<proteinExistence type="predicted"/>
<name>A0A9D2F3P6_9FIRM</name>
<gene>
    <name evidence="1" type="ORF">H9810_07190</name>
</gene>
<evidence type="ECO:0000313" key="2">
    <source>
        <dbReference type="Proteomes" id="UP000824031"/>
    </source>
</evidence>
<dbReference type="Proteomes" id="UP000824031">
    <property type="component" value="Unassembled WGS sequence"/>
</dbReference>
<comment type="caution">
    <text evidence="1">The sequence shown here is derived from an EMBL/GenBank/DDBJ whole genome shotgun (WGS) entry which is preliminary data.</text>
</comment>
<dbReference type="EMBL" id="DXBO01000109">
    <property type="protein sequence ID" value="HIZ48482.1"/>
    <property type="molecule type" value="Genomic_DNA"/>
</dbReference>
<accession>A0A9D2F3P6</accession>
<sequence>MTARGKGSALAWLLRKAVELACTALGVYLLAALAALNVPALVGGVLALNALLGLRFALDNKKSRPGCANIQNGKVKRNSCPVSPAF</sequence>
<reference evidence="1" key="1">
    <citation type="journal article" date="2021" name="PeerJ">
        <title>Extensive microbial diversity within the chicken gut microbiome revealed by metagenomics and culture.</title>
        <authorList>
            <person name="Gilroy R."/>
            <person name="Ravi A."/>
            <person name="Getino M."/>
            <person name="Pursley I."/>
            <person name="Horton D.L."/>
            <person name="Alikhan N.F."/>
            <person name="Baker D."/>
            <person name="Gharbi K."/>
            <person name="Hall N."/>
            <person name="Watson M."/>
            <person name="Adriaenssens E.M."/>
            <person name="Foster-Nyarko E."/>
            <person name="Jarju S."/>
            <person name="Secka A."/>
            <person name="Antonio M."/>
            <person name="Oren A."/>
            <person name="Chaudhuri R.R."/>
            <person name="La Ragione R."/>
            <person name="Hildebrand F."/>
            <person name="Pallen M.J."/>
        </authorList>
    </citation>
    <scope>NUCLEOTIDE SEQUENCE</scope>
    <source>
        <strain evidence="1">3436</strain>
    </source>
</reference>
<dbReference type="AlphaFoldDB" id="A0A9D2F3P6"/>
<evidence type="ECO:0000313" key="1">
    <source>
        <dbReference type="EMBL" id="HIZ48482.1"/>
    </source>
</evidence>
<protein>
    <submittedName>
        <fullName evidence="1">Uncharacterized protein</fullName>
    </submittedName>
</protein>
<reference evidence="1" key="2">
    <citation type="submission" date="2021-04" db="EMBL/GenBank/DDBJ databases">
        <authorList>
            <person name="Gilroy R."/>
        </authorList>
    </citation>
    <scope>NUCLEOTIDE SEQUENCE</scope>
    <source>
        <strain evidence="1">3436</strain>
    </source>
</reference>
<organism evidence="1 2">
    <name type="scientific">Candidatus Gemmiger excrementavium</name>
    <dbReference type="NCBI Taxonomy" id="2838608"/>
    <lineage>
        <taxon>Bacteria</taxon>
        <taxon>Bacillati</taxon>
        <taxon>Bacillota</taxon>
        <taxon>Clostridia</taxon>
        <taxon>Eubacteriales</taxon>
        <taxon>Gemmiger</taxon>
    </lineage>
</organism>